<dbReference type="AlphaFoldDB" id="A0A061H6F5"/>
<evidence type="ECO:0000256" key="6">
    <source>
        <dbReference type="SAM" id="Phobius"/>
    </source>
</evidence>
<keyword evidence="3 6" id="KW-0812">Transmembrane</keyword>
<comment type="subcellular location">
    <subcellularLocation>
        <location evidence="1">Membrane</location>
        <topology evidence="1">Multi-pass membrane protein</topology>
    </subcellularLocation>
</comment>
<dbReference type="InterPro" id="IPR036259">
    <property type="entry name" value="MFS_trans_sf"/>
</dbReference>
<feature type="transmembrane region" description="Helical" evidence="6">
    <location>
        <begin position="397"/>
        <end position="418"/>
    </location>
</feature>
<reference evidence="7 8" key="1">
    <citation type="journal article" date="2013" name="Plant Cell">
        <title>The transition from a phytopathogenic smut ancestor to an anamorphic biocontrol agent deciphered by comparative whole-genome analysis.</title>
        <authorList>
            <person name="Lefebvre F."/>
            <person name="Joly D.L."/>
            <person name="Labbe C."/>
            <person name="Teichmann B."/>
            <person name="Linning R."/>
            <person name="Belzile F."/>
            <person name="Bakkeren G."/>
            <person name="Belanger R.R."/>
        </authorList>
    </citation>
    <scope>NUCLEOTIDE SEQUENCE [LARGE SCALE GENOMIC DNA]</scope>
    <source>
        <strain evidence="7 8">PF-1</strain>
    </source>
</reference>
<protein>
    <recommendedName>
        <fullName evidence="9">Major facilitator superfamily (MFS) profile domain-containing protein</fullName>
    </recommendedName>
</protein>
<feature type="transmembrane region" description="Helical" evidence="6">
    <location>
        <begin position="75"/>
        <end position="95"/>
    </location>
</feature>
<dbReference type="FunFam" id="1.20.1250.20:FF:000013">
    <property type="entry name" value="MFS general substrate transporter"/>
    <property type="match status" value="1"/>
</dbReference>
<evidence type="ECO:0000313" key="8">
    <source>
        <dbReference type="Proteomes" id="UP000053664"/>
    </source>
</evidence>
<evidence type="ECO:0008006" key="9">
    <source>
        <dbReference type="Google" id="ProtNLM"/>
    </source>
</evidence>
<name>A0A061H6F5_9BASI</name>
<feature type="transmembrane region" description="Helical" evidence="6">
    <location>
        <begin position="338"/>
        <end position="357"/>
    </location>
</feature>
<dbReference type="EMBL" id="KE361638">
    <property type="protein sequence ID" value="EPQ27575.1"/>
    <property type="molecule type" value="Genomic_DNA"/>
</dbReference>
<dbReference type="InterPro" id="IPR011701">
    <property type="entry name" value="MFS"/>
</dbReference>
<evidence type="ECO:0000256" key="2">
    <source>
        <dbReference type="ARBA" id="ARBA00022448"/>
    </source>
</evidence>
<accession>A0A061H6F5</accession>
<evidence type="ECO:0000256" key="5">
    <source>
        <dbReference type="ARBA" id="ARBA00023136"/>
    </source>
</evidence>
<dbReference type="PANTHER" id="PTHR43791:SF48">
    <property type="entry name" value="TRANSPORTER, PUTATIVE (AFU_ORTHOLOGUE AFUA_4G01000)-RELATED"/>
    <property type="match status" value="1"/>
</dbReference>
<dbReference type="GO" id="GO:0022857">
    <property type="term" value="F:transmembrane transporter activity"/>
    <property type="evidence" value="ECO:0007669"/>
    <property type="project" value="InterPro"/>
</dbReference>
<feature type="transmembrane region" description="Helical" evidence="6">
    <location>
        <begin position="202"/>
        <end position="221"/>
    </location>
</feature>
<feature type="transmembrane region" description="Helical" evidence="6">
    <location>
        <begin position="132"/>
        <end position="154"/>
    </location>
</feature>
<evidence type="ECO:0000313" key="7">
    <source>
        <dbReference type="EMBL" id="EPQ27575.1"/>
    </source>
</evidence>
<evidence type="ECO:0000256" key="1">
    <source>
        <dbReference type="ARBA" id="ARBA00004141"/>
    </source>
</evidence>
<dbReference type="GO" id="GO:0016020">
    <property type="term" value="C:membrane"/>
    <property type="evidence" value="ECO:0007669"/>
    <property type="project" value="UniProtKB-SubCell"/>
</dbReference>
<organism evidence="7 8">
    <name type="scientific">Pseudozyma flocculosa PF-1</name>
    <dbReference type="NCBI Taxonomy" id="1277687"/>
    <lineage>
        <taxon>Eukaryota</taxon>
        <taxon>Fungi</taxon>
        <taxon>Dikarya</taxon>
        <taxon>Basidiomycota</taxon>
        <taxon>Ustilaginomycotina</taxon>
        <taxon>Ustilaginomycetes</taxon>
        <taxon>Ustilaginales</taxon>
        <taxon>Ustilaginaceae</taxon>
        <taxon>Pseudozyma</taxon>
    </lineage>
</organism>
<dbReference type="HOGENOM" id="CLU_001265_0_1_1"/>
<dbReference type="Proteomes" id="UP000053664">
    <property type="component" value="Unassembled WGS sequence"/>
</dbReference>
<proteinExistence type="predicted"/>
<evidence type="ECO:0000256" key="3">
    <source>
        <dbReference type="ARBA" id="ARBA00022692"/>
    </source>
</evidence>
<feature type="transmembrane region" description="Helical" evidence="6">
    <location>
        <begin position="430"/>
        <end position="449"/>
    </location>
</feature>
<dbReference type="GeneID" id="19318813"/>
<keyword evidence="2" id="KW-0813">Transport</keyword>
<gene>
    <name evidence="7" type="ORF">PFL1_04713</name>
</gene>
<dbReference type="FunFam" id="1.20.1250.20:FF:000018">
    <property type="entry name" value="MFS transporter permease"/>
    <property type="match status" value="1"/>
</dbReference>
<feature type="transmembrane region" description="Helical" evidence="6">
    <location>
        <begin position="363"/>
        <end position="385"/>
    </location>
</feature>
<dbReference type="eggNOG" id="KOG2533">
    <property type="taxonomic scope" value="Eukaryota"/>
</dbReference>
<keyword evidence="4 6" id="KW-1133">Transmembrane helix</keyword>
<dbReference type="RefSeq" id="XP_007880432.1">
    <property type="nucleotide sequence ID" value="XM_007882241.1"/>
</dbReference>
<dbReference type="OrthoDB" id="2962993at2759"/>
<dbReference type="SUPFAM" id="SSF103473">
    <property type="entry name" value="MFS general substrate transporter"/>
    <property type="match status" value="1"/>
</dbReference>
<dbReference type="Gene3D" id="1.20.1250.20">
    <property type="entry name" value="MFS general substrate transporter like domains"/>
    <property type="match status" value="2"/>
</dbReference>
<dbReference type="PANTHER" id="PTHR43791">
    <property type="entry name" value="PERMEASE-RELATED"/>
    <property type="match status" value="1"/>
</dbReference>
<dbReference type="Pfam" id="PF07690">
    <property type="entry name" value="MFS_1"/>
    <property type="match status" value="1"/>
</dbReference>
<keyword evidence="5 6" id="KW-0472">Membrane</keyword>
<feature type="transmembrane region" description="Helical" evidence="6">
    <location>
        <begin position="107"/>
        <end position="126"/>
    </location>
</feature>
<feature type="transmembrane region" description="Helical" evidence="6">
    <location>
        <begin position="312"/>
        <end position="331"/>
    </location>
</feature>
<dbReference type="KEGG" id="pfp:PFL1_04713"/>
<sequence>MSQQIATPPRDVESLEEKNSITDATALPTLGAAQTKSDGLTDFHYDEEAETHRANIGNARIAGLEKDLGMNPKSYQYNILLTSFYIAYVVAEIPSTMMTKFVGPGRWIPFITFLFGLLSICNAFVTNFNEAVGVRFVLGIAEAGMLPSIAFYLARWYRKDELAFRCAMYIVMSPGAGAFGGLLASGILRIGDFAGIERWEKIFFIEGLITVAISIFAWFTITNSIDSARWLSEEEKELARARMLSEQVGQKTLIDKARLRSVIRGITAPTSLVCATMFFFDNVTVQGIAFFLPSIVRTLFPGKTVIQQQLLTVPPNVFGGVCVLVVAYCSTKFKVRGLVIAFTSLFTAAGYVMYLASSQTNTRYAASFLATVGCYAHGAVVPAWATINTNNDSERAGAIGIVVLLGNFGGLAATWTYLPKHAPNQVPGNAVNLAGALYITVASLGLVAWQRYMNARGQSGKRDHEIEGMTQEQIDELGSRHPRFLYRC</sequence>
<evidence type="ECO:0000256" key="4">
    <source>
        <dbReference type="ARBA" id="ARBA00022989"/>
    </source>
</evidence>
<feature type="transmembrane region" description="Helical" evidence="6">
    <location>
        <begin position="166"/>
        <end position="190"/>
    </location>
</feature>